<dbReference type="InterPro" id="IPR009061">
    <property type="entry name" value="DNA-bd_dom_put_sf"/>
</dbReference>
<reference evidence="3 4" key="1">
    <citation type="submission" date="2021-03" db="EMBL/GenBank/DDBJ databases">
        <title>Genomic Encyclopedia of Type Strains, Phase IV (KMG-IV): sequencing the most valuable type-strain genomes for metagenomic binning, comparative biology and taxonomic classification.</title>
        <authorList>
            <person name="Goeker M."/>
        </authorList>
    </citation>
    <scope>NUCLEOTIDE SEQUENCE [LARGE SCALE GENOMIC DNA]</scope>
    <source>
        <strain evidence="3 4">DSM 24738</strain>
    </source>
</reference>
<evidence type="ECO:0000313" key="3">
    <source>
        <dbReference type="EMBL" id="MBP1931843.1"/>
    </source>
</evidence>
<dbReference type="EMBL" id="JAGGKT010000004">
    <property type="protein sequence ID" value="MBP1931843.1"/>
    <property type="molecule type" value="Genomic_DNA"/>
</dbReference>
<dbReference type="RefSeq" id="WP_245203683.1">
    <property type="nucleotide sequence ID" value="NZ_JAGGKT010000004.1"/>
</dbReference>
<dbReference type="Proteomes" id="UP001519343">
    <property type="component" value="Unassembled WGS sequence"/>
</dbReference>
<dbReference type="InterPro" id="IPR041657">
    <property type="entry name" value="HTH_17"/>
</dbReference>
<evidence type="ECO:0000256" key="1">
    <source>
        <dbReference type="SAM" id="MobiDB-lite"/>
    </source>
</evidence>
<feature type="compositionally biased region" description="Polar residues" evidence="1">
    <location>
        <begin position="52"/>
        <end position="70"/>
    </location>
</feature>
<proteinExistence type="predicted"/>
<name>A0ABS4GNK1_9BACL</name>
<dbReference type="SUPFAM" id="SSF46955">
    <property type="entry name" value="Putative DNA-binding domain"/>
    <property type="match status" value="1"/>
</dbReference>
<keyword evidence="4" id="KW-1185">Reference proteome</keyword>
<evidence type="ECO:0000259" key="2">
    <source>
        <dbReference type="Pfam" id="PF12728"/>
    </source>
</evidence>
<comment type="caution">
    <text evidence="3">The sequence shown here is derived from an EMBL/GenBank/DDBJ whole genome shotgun (WGS) entry which is preliminary data.</text>
</comment>
<gene>
    <name evidence="3" type="ORF">J2Z37_001844</name>
</gene>
<feature type="region of interest" description="Disordered" evidence="1">
    <location>
        <begin position="50"/>
        <end position="71"/>
    </location>
</feature>
<dbReference type="Pfam" id="PF12728">
    <property type="entry name" value="HTH_17"/>
    <property type="match status" value="1"/>
</dbReference>
<sequence length="178" mass="20676">MMYLSVRDVAERMSKSEETIKRWLRSGKFPNAYKVSDKEGWRIPESDFLNGQAISPPQPEQTSLFTPQQRSHSDDNDLIILAYQAVTLTTPTDELLELFTSIGIKRTLELLLVMQQSPTKVKNPLGFFKRAIKENWTPSTLPERVNRHRQNLEERLGYQSNNQSQPFPFYNWLEGDSN</sequence>
<evidence type="ECO:0000313" key="4">
    <source>
        <dbReference type="Proteomes" id="UP001519343"/>
    </source>
</evidence>
<organism evidence="3 4">
    <name type="scientific">Ammoniphilus resinae</name>
    <dbReference type="NCBI Taxonomy" id="861532"/>
    <lineage>
        <taxon>Bacteria</taxon>
        <taxon>Bacillati</taxon>
        <taxon>Bacillota</taxon>
        <taxon>Bacilli</taxon>
        <taxon>Bacillales</taxon>
        <taxon>Paenibacillaceae</taxon>
        <taxon>Aneurinibacillus group</taxon>
        <taxon>Ammoniphilus</taxon>
    </lineage>
</organism>
<feature type="domain" description="Helix-turn-helix" evidence="2">
    <location>
        <begin position="3"/>
        <end position="49"/>
    </location>
</feature>
<protein>
    <recommendedName>
        <fullName evidence="2">Helix-turn-helix domain-containing protein</fullName>
    </recommendedName>
</protein>
<accession>A0ABS4GNK1</accession>